<dbReference type="CDD" id="cd19481">
    <property type="entry name" value="RecA-like_protease"/>
    <property type="match status" value="1"/>
</dbReference>
<accession>A0A6A6IEY4</accession>
<gene>
    <name evidence="3" type="ORF">BU26DRAFT_456754</name>
</gene>
<keyword evidence="4" id="KW-1185">Reference proteome</keyword>
<dbReference type="AlphaFoldDB" id="A0A6A6IEY4"/>
<dbReference type="Pfam" id="PF22942">
    <property type="entry name" value="DUF7025"/>
    <property type="match status" value="1"/>
</dbReference>
<dbReference type="SUPFAM" id="SSF52540">
    <property type="entry name" value="P-loop containing nucleoside triphosphate hydrolases"/>
    <property type="match status" value="1"/>
</dbReference>
<evidence type="ECO:0000313" key="4">
    <source>
        <dbReference type="Proteomes" id="UP000800094"/>
    </source>
</evidence>
<dbReference type="InterPro" id="IPR003959">
    <property type="entry name" value="ATPase_AAA_core"/>
</dbReference>
<dbReference type="RefSeq" id="XP_033683970.1">
    <property type="nucleotide sequence ID" value="XM_033824923.1"/>
</dbReference>
<evidence type="ECO:0000259" key="2">
    <source>
        <dbReference type="SMART" id="SM00382"/>
    </source>
</evidence>
<dbReference type="Gene3D" id="3.40.50.300">
    <property type="entry name" value="P-loop containing nucleotide triphosphate hydrolases"/>
    <property type="match status" value="1"/>
</dbReference>
<dbReference type="Pfam" id="PF00004">
    <property type="entry name" value="AAA"/>
    <property type="match status" value="1"/>
</dbReference>
<keyword evidence="3" id="KW-0378">Hydrolase</keyword>
<dbReference type="OrthoDB" id="10042665at2759"/>
<dbReference type="EMBL" id="ML987195">
    <property type="protein sequence ID" value="KAF2248966.1"/>
    <property type="molecule type" value="Genomic_DNA"/>
</dbReference>
<organism evidence="3 4">
    <name type="scientific">Trematosphaeria pertusa</name>
    <dbReference type="NCBI Taxonomy" id="390896"/>
    <lineage>
        <taxon>Eukaryota</taxon>
        <taxon>Fungi</taxon>
        <taxon>Dikarya</taxon>
        <taxon>Ascomycota</taxon>
        <taxon>Pezizomycotina</taxon>
        <taxon>Dothideomycetes</taxon>
        <taxon>Pleosporomycetidae</taxon>
        <taxon>Pleosporales</taxon>
        <taxon>Massarineae</taxon>
        <taxon>Trematosphaeriaceae</taxon>
        <taxon>Trematosphaeria</taxon>
    </lineage>
</organism>
<evidence type="ECO:0000313" key="3">
    <source>
        <dbReference type="EMBL" id="KAF2248966.1"/>
    </source>
</evidence>
<dbReference type="InterPro" id="IPR027417">
    <property type="entry name" value="P-loop_NTPase"/>
</dbReference>
<dbReference type="PANTHER" id="PTHR46411">
    <property type="entry name" value="FAMILY ATPASE, PUTATIVE-RELATED"/>
    <property type="match status" value="1"/>
</dbReference>
<dbReference type="GO" id="GO:0016887">
    <property type="term" value="F:ATP hydrolysis activity"/>
    <property type="evidence" value="ECO:0007669"/>
    <property type="project" value="InterPro"/>
</dbReference>
<name>A0A6A6IEY4_9PLEO</name>
<dbReference type="InterPro" id="IPR054289">
    <property type="entry name" value="DUF7025"/>
</dbReference>
<feature type="domain" description="AAA+ ATPase" evidence="2">
    <location>
        <begin position="444"/>
        <end position="571"/>
    </location>
</feature>
<feature type="region of interest" description="Disordered" evidence="1">
    <location>
        <begin position="1"/>
        <end position="30"/>
    </location>
</feature>
<proteinExistence type="predicted"/>
<sequence length="667" mass="76303">MTHPTRRRYRESPSDNVDENAPNGEVELPDAVEKGVRCEIKDVYYTPVEGKLGEYHWVDEKPLDGQSTPAWKTKKERETYAIISFNKRKDSDSDWSTSYVQINNSKVHTALEKILEGYPNLTQYELKIFQPPYLPFFHRWTEFTQYIEHESDEDTWHYLNLLRNMLLPRLDDTFTRWEEVEGTGHVAFNNLDLAFDPGDFAIRVCNGFRSASVFRRGSFGCTCDGRRFFDAYVDVVDWDGRRCGLLSQTWRVWEYRGLRALTALSVSPLRAHPDKEAIETALISRGRVFEKLRGQFFMAYTDEHEERVNERTVIDARAYHKFSGNSFPRFAKLSEIGRLTWAQSMNRYSSSYDGDVDAPMEIDLTPLTDGQCLLCVPTVKCFNIESKKWDNLDLTKFHEIPWSERAFDSLVLDSEEKDLLLALVDREEFKNSKPFDDFISGKGQGMIMLLTGPPGVGKTLTAESVAEHLRRPLYKVGAGDLGISASSVERCLDVALKLCSHWQAVLLIDEADVFMEARTANNLQRNELVSVFLRLLEYYCGIMILTTNRMRSIDTAFESRIDITLTYNSLTEADRKQVWKNFLRNFDSKDMDIDEAAIDDLAKWAFNGRQIKSAIKTARILAAKKKQPLNAKHLNVVLNLRSKALGLMDGGTAHGGNEATMNGVKPA</sequence>
<reference evidence="3" key="1">
    <citation type="journal article" date="2020" name="Stud. Mycol.">
        <title>101 Dothideomycetes genomes: a test case for predicting lifestyles and emergence of pathogens.</title>
        <authorList>
            <person name="Haridas S."/>
            <person name="Albert R."/>
            <person name="Binder M."/>
            <person name="Bloem J."/>
            <person name="Labutti K."/>
            <person name="Salamov A."/>
            <person name="Andreopoulos B."/>
            <person name="Baker S."/>
            <person name="Barry K."/>
            <person name="Bills G."/>
            <person name="Bluhm B."/>
            <person name="Cannon C."/>
            <person name="Castanera R."/>
            <person name="Culley D."/>
            <person name="Daum C."/>
            <person name="Ezra D."/>
            <person name="Gonzalez J."/>
            <person name="Henrissat B."/>
            <person name="Kuo A."/>
            <person name="Liang C."/>
            <person name="Lipzen A."/>
            <person name="Lutzoni F."/>
            <person name="Magnuson J."/>
            <person name="Mondo S."/>
            <person name="Nolan M."/>
            <person name="Ohm R."/>
            <person name="Pangilinan J."/>
            <person name="Park H.-J."/>
            <person name="Ramirez L."/>
            <person name="Alfaro M."/>
            <person name="Sun H."/>
            <person name="Tritt A."/>
            <person name="Yoshinaga Y."/>
            <person name="Zwiers L.-H."/>
            <person name="Turgeon B."/>
            <person name="Goodwin S."/>
            <person name="Spatafora J."/>
            <person name="Crous P."/>
            <person name="Grigoriev I."/>
        </authorList>
    </citation>
    <scope>NUCLEOTIDE SEQUENCE</scope>
    <source>
        <strain evidence="3">CBS 122368</strain>
    </source>
</reference>
<dbReference type="Proteomes" id="UP000800094">
    <property type="component" value="Unassembled WGS sequence"/>
</dbReference>
<dbReference type="PANTHER" id="PTHR46411:SF3">
    <property type="entry name" value="AAA+ ATPASE DOMAIN-CONTAINING PROTEIN"/>
    <property type="match status" value="1"/>
</dbReference>
<evidence type="ECO:0000256" key="1">
    <source>
        <dbReference type="SAM" id="MobiDB-lite"/>
    </source>
</evidence>
<dbReference type="SMART" id="SM00382">
    <property type="entry name" value="AAA"/>
    <property type="match status" value="1"/>
</dbReference>
<dbReference type="GO" id="GO:0005524">
    <property type="term" value="F:ATP binding"/>
    <property type="evidence" value="ECO:0007669"/>
    <property type="project" value="InterPro"/>
</dbReference>
<protein>
    <submittedName>
        <fullName evidence="3">P-loop containing nucleoside triphosphate hydrolase protein</fullName>
    </submittedName>
</protein>
<dbReference type="InterPro" id="IPR003593">
    <property type="entry name" value="AAA+_ATPase"/>
</dbReference>
<dbReference type="GeneID" id="54578253"/>